<dbReference type="RefSeq" id="WP_218144692.1">
    <property type="nucleotide sequence ID" value="NZ_FOXI01000029.1"/>
</dbReference>
<dbReference type="OrthoDB" id="295069at2157"/>
<accession>A0A1I5WFV6</accession>
<sequence>QRCGAVGSLAVYGEEEVTMALVNRLQGLLADEDPTEPYLCPGCGSRFELQYHVCPDCGGYSIQRRWTKND</sequence>
<evidence type="ECO:0000313" key="1">
    <source>
        <dbReference type="EMBL" id="SFQ18468.1"/>
    </source>
</evidence>
<proteinExistence type="predicted"/>
<organism evidence="1 2">
    <name type="scientific">Halolamina pelagica</name>
    <dbReference type="NCBI Taxonomy" id="699431"/>
    <lineage>
        <taxon>Archaea</taxon>
        <taxon>Methanobacteriati</taxon>
        <taxon>Methanobacteriota</taxon>
        <taxon>Stenosarchaea group</taxon>
        <taxon>Halobacteria</taxon>
        <taxon>Halobacteriales</taxon>
        <taxon>Haloferacaceae</taxon>
    </lineage>
</organism>
<dbReference type="Proteomes" id="UP000183769">
    <property type="component" value="Unassembled WGS sequence"/>
</dbReference>
<evidence type="ECO:0000313" key="2">
    <source>
        <dbReference type="Proteomes" id="UP000183769"/>
    </source>
</evidence>
<name>A0A1I5WFV6_9EURY</name>
<dbReference type="AlphaFoldDB" id="A0A1I5WFV6"/>
<gene>
    <name evidence="1" type="ORF">SAMN05216277_12912</name>
</gene>
<reference evidence="2" key="1">
    <citation type="submission" date="2016-10" db="EMBL/GenBank/DDBJ databases">
        <authorList>
            <person name="Varghese N."/>
            <person name="Submissions S."/>
        </authorList>
    </citation>
    <scope>NUCLEOTIDE SEQUENCE [LARGE SCALE GENOMIC DNA]</scope>
    <source>
        <strain evidence="2">CGMCC 1.10329</strain>
    </source>
</reference>
<keyword evidence="2" id="KW-1185">Reference proteome</keyword>
<feature type="non-terminal residue" evidence="1">
    <location>
        <position position="1"/>
    </location>
</feature>
<protein>
    <submittedName>
        <fullName evidence="1">Uncharacterized protein</fullName>
    </submittedName>
</protein>
<dbReference type="EMBL" id="FOXI01000029">
    <property type="protein sequence ID" value="SFQ18468.1"/>
    <property type="molecule type" value="Genomic_DNA"/>
</dbReference>